<feature type="region of interest" description="Disordered" evidence="1">
    <location>
        <begin position="1"/>
        <end position="28"/>
    </location>
</feature>
<sequence length="617" mass="62508">MAPTPGDGGGTTLLAQEGRDAAEEHGDVAPGREALRQRAGGPVLAAQVERVLGVARGVALGRDGGGAAHVQVALGDGAALQGLGRLDDGGDKALVHVPLYVAVEQPHAGVVGAEADDEVAVALDEEGVAAHGVAGEGEAGAGAVREGAGVLFGAVDDLELVAVQVKGVLAVVLVVEDDLDDVVAPEHVGDRVGAVGARVRGVGGADGEGGVERGDLGQDVRLVVEEGAALGVCAVAEVVHLDVEADGVVDPVVNLLLVDGDQRKVVKGVEVVDGGRDRQGLAVVVDEPAGDVGVEAVGDDVEEVLVHGGDDGEVAGLGVVPGGQEEAVTLGRGDVQGVGGGLVGPDAVDLDDAQRVALEPDVVGGEGADVDHADEVGRAGPDVDVEVLGVVHEGRVGHGLGAGGVLDADQLLDEGPGRAVIPVGQGDDEFLVILALVGALGVVDDQGAAEALGVLAVVVGVVPVGADLVKLERRGGVKELPGGMAHWVMPTAPSMWFVPFWNMPWKWRLVLALPRWLWTVRTRRSPLSASMSGSGQWPLTAMVGLSKAPSGLARTHPMFQSSSMVFARTEEEEVKSSARTAKRAKKAGAKEAMMGISSTNRAERGEHWTDSLSRGGV</sequence>
<proteinExistence type="predicted"/>
<organism evidence="2 3">
    <name type="scientific">Colletotrichum tanaceti</name>
    <dbReference type="NCBI Taxonomy" id="1306861"/>
    <lineage>
        <taxon>Eukaryota</taxon>
        <taxon>Fungi</taxon>
        <taxon>Dikarya</taxon>
        <taxon>Ascomycota</taxon>
        <taxon>Pezizomycotina</taxon>
        <taxon>Sordariomycetes</taxon>
        <taxon>Hypocreomycetidae</taxon>
        <taxon>Glomerellales</taxon>
        <taxon>Glomerellaceae</taxon>
        <taxon>Colletotrichum</taxon>
        <taxon>Colletotrichum destructivum species complex</taxon>
    </lineage>
</organism>
<evidence type="ECO:0000313" key="2">
    <source>
        <dbReference type="EMBL" id="TKW49549.1"/>
    </source>
</evidence>
<feature type="region of interest" description="Disordered" evidence="1">
    <location>
        <begin position="570"/>
        <end position="617"/>
    </location>
</feature>
<feature type="compositionally biased region" description="Gly residues" evidence="1">
    <location>
        <begin position="1"/>
        <end position="11"/>
    </location>
</feature>
<dbReference type="EMBL" id="PJEX01000521">
    <property type="protein sequence ID" value="TKW49549.1"/>
    <property type="molecule type" value="Genomic_DNA"/>
</dbReference>
<accession>A0A4U6X442</accession>
<reference evidence="2 3" key="1">
    <citation type="journal article" date="2019" name="PLoS ONE">
        <title>Comparative genome analysis indicates high evolutionary potential of pathogenicity genes in Colletotrichum tanaceti.</title>
        <authorList>
            <person name="Lelwala R.V."/>
            <person name="Korhonen P.K."/>
            <person name="Young N.D."/>
            <person name="Scott J.B."/>
            <person name="Ades P.A."/>
            <person name="Gasser R.B."/>
            <person name="Taylor P.W.J."/>
        </authorList>
    </citation>
    <scope>NUCLEOTIDE SEQUENCE [LARGE SCALE GENOMIC DNA]</scope>
    <source>
        <strain evidence="2">BRIP57314</strain>
    </source>
</reference>
<comment type="caution">
    <text evidence="2">The sequence shown here is derived from an EMBL/GenBank/DDBJ whole genome shotgun (WGS) entry which is preliminary data.</text>
</comment>
<dbReference type="AlphaFoldDB" id="A0A4U6X442"/>
<gene>
    <name evidence="2" type="ORF">CTA1_5576</name>
</gene>
<feature type="compositionally biased region" description="Basic and acidic residues" evidence="1">
    <location>
        <begin position="17"/>
        <end position="27"/>
    </location>
</feature>
<protein>
    <submittedName>
        <fullName evidence="2">Uncharacterized protein</fullName>
    </submittedName>
</protein>
<evidence type="ECO:0000256" key="1">
    <source>
        <dbReference type="SAM" id="MobiDB-lite"/>
    </source>
</evidence>
<keyword evidence="3" id="KW-1185">Reference proteome</keyword>
<evidence type="ECO:0000313" key="3">
    <source>
        <dbReference type="Proteomes" id="UP000310108"/>
    </source>
</evidence>
<dbReference type="Proteomes" id="UP000310108">
    <property type="component" value="Unassembled WGS sequence"/>
</dbReference>
<name>A0A4U6X442_9PEZI</name>